<dbReference type="RefSeq" id="WP_074767981.1">
    <property type="nucleotide sequence ID" value="NZ_FNWO01000007.1"/>
</dbReference>
<dbReference type="EMBL" id="FNWO01000007">
    <property type="protein sequence ID" value="SEH36887.1"/>
    <property type="molecule type" value="Genomic_DNA"/>
</dbReference>
<dbReference type="PANTHER" id="PTHR34595">
    <property type="entry name" value="BLR5612 PROTEIN"/>
    <property type="match status" value="1"/>
</dbReference>
<protein>
    <submittedName>
        <fullName evidence="2">Uncharacterized conserved protein, Alpha-E superfamily</fullName>
    </submittedName>
</protein>
<reference evidence="3" key="1">
    <citation type="submission" date="2016-10" db="EMBL/GenBank/DDBJ databases">
        <authorList>
            <person name="Varghese N."/>
            <person name="Submissions S."/>
        </authorList>
    </citation>
    <scope>NUCLEOTIDE SEQUENCE [LARGE SCALE GENOMIC DNA]</scope>
    <source>
        <strain evidence="3">DSM 13234</strain>
    </source>
</reference>
<dbReference type="Proteomes" id="UP000182983">
    <property type="component" value="Unassembled WGS sequence"/>
</dbReference>
<gene>
    <name evidence="2" type="ORF">SAMN04244559_01921</name>
</gene>
<evidence type="ECO:0000313" key="2">
    <source>
        <dbReference type="EMBL" id="SEH36887.1"/>
    </source>
</evidence>
<name>A0A1H6HM40_MAGFU</name>
<organism evidence="2 3">
    <name type="scientific">Magnetospirillum fulvum</name>
    <name type="common">Rhodospirillum fulvum</name>
    <dbReference type="NCBI Taxonomy" id="1082"/>
    <lineage>
        <taxon>Bacteria</taxon>
        <taxon>Pseudomonadati</taxon>
        <taxon>Pseudomonadota</taxon>
        <taxon>Alphaproteobacteria</taxon>
        <taxon>Rhodospirillales</taxon>
        <taxon>Rhodospirillaceae</taxon>
        <taxon>Magnetospirillum</taxon>
    </lineage>
</organism>
<proteinExistence type="predicted"/>
<sequence>MLSRTADHLYWMSRYMERAENITRFVEVANRLSLSVPSTRDRAACWQPVLTIAGGEDDFAARHGERSAVSVIEYAVLDPTNPSSIYSSLRAARENAHAVRSVIPVETWESLNGTWLEARGLDGPRLREQGLIAFCEWVRERSHQFRGITYGTMLRDEADYFIRLGTFLERADNTARLLGVRATGVAPGQTDVDADDQLHWAAVLRSVSAFRAFRTVHGGDITPLRAVDLLVMRAALPRSLHSCLNQVRDILERLNPQAECTRLAGAAHAHIHYGRLDHLLSRGLGPFIDDFIDANNSLADQIHKDFLLS</sequence>
<evidence type="ECO:0000313" key="3">
    <source>
        <dbReference type="Proteomes" id="UP000182983"/>
    </source>
</evidence>
<dbReference type="Pfam" id="PF04168">
    <property type="entry name" value="Alpha-E"/>
    <property type="match status" value="1"/>
</dbReference>
<dbReference type="InterPro" id="IPR051680">
    <property type="entry name" value="ATP-dep_Glu-Cys_Ligase-2"/>
</dbReference>
<dbReference type="AlphaFoldDB" id="A0A1H6HM40"/>
<accession>A0A1H6HM40</accession>
<dbReference type="PANTHER" id="PTHR34595:SF7">
    <property type="entry name" value="SLL1039 PROTEIN"/>
    <property type="match status" value="1"/>
</dbReference>
<evidence type="ECO:0000259" key="1">
    <source>
        <dbReference type="Pfam" id="PF04168"/>
    </source>
</evidence>
<keyword evidence="3" id="KW-1185">Reference proteome</keyword>
<dbReference type="InterPro" id="IPR007296">
    <property type="entry name" value="DUF403"/>
</dbReference>
<feature type="domain" description="DUF403" evidence="1">
    <location>
        <begin position="1"/>
        <end position="307"/>
    </location>
</feature>
<dbReference type="OrthoDB" id="9803532at2"/>